<dbReference type="Proteomes" id="UP000712281">
    <property type="component" value="Unassembled WGS sequence"/>
</dbReference>
<protein>
    <submittedName>
        <fullName evidence="1">Uncharacterized protein</fullName>
    </submittedName>
</protein>
<dbReference type="AlphaFoldDB" id="A0A8S9MPU4"/>
<dbReference type="PANTHER" id="PTHR36773">
    <property type="entry name" value="EXPRESSED PROTEIN"/>
    <property type="match status" value="1"/>
</dbReference>
<dbReference type="PANTHER" id="PTHR36773:SF1">
    <property type="entry name" value="EXPRESSED PROTEIN"/>
    <property type="match status" value="1"/>
</dbReference>
<name>A0A8S9MPU4_BRACR</name>
<evidence type="ECO:0000313" key="2">
    <source>
        <dbReference type="Proteomes" id="UP000712281"/>
    </source>
</evidence>
<comment type="caution">
    <text evidence="1">The sequence shown here is derived from an EMBL/GenBank/DDBJ whole genome shotgun (WGS) entry which is preliminary data.</text>
</comment>
<dbReference type="EMBL" id="QGKW02000007">
    <property type="protein sequence ID" value="KAF2619279.1"/>
    <property type="molecule type" value="Genomic_DNA"/>
</dbReference>
<reference evidence="1" key="1">
    <citation type="submission" date="2019-12" db="EMBL/GenBank/DDBJ databases">
        <title>Genome sequencing and annotation of Brassica cretica.</title>
        <authorList>
            <person name="Studholme D.J."/>
            <person name="Sarris P.F."/>
        </authorList>
    </citation>
    <scope>NUCLEOTIDE SEQUENCE</scope>
    <source>
        <strain evidence="1">PFS-001/15</strain>
        <tissue evidence="1">Leaf</tissue>
    </source>
</reference>
<organism evidence="1 2">
    <name type="scientific">Brassica cretica</name>
    <name type="common">Mustard</name>
    <dbReference type="NCBI Taxonomy" id="69181"/>
    <lineage>
        <taxon>Eukaryota</taxon>
        <taxon>Viridiplantae</taxon>
        <taxon>Streptophyta</taxon>
        <taxon>Embryophyta</taxon>
        <taxon>Tracheophyta</taxon>
        <taxon>Spermatophyta</taxon>
        <taxon>Magnoliopsida</taxon>
        <taxon>eudicotyledons</taxon>
        <taxon>Gunneridae</taxon>
        <taxon>Pentapetalae</taxon>
        <taxon>rosids</taxon>
        <taxon>malvids</taxon>
        <taxon>Brassicales</taxon>
        <taxon>Brassicaceae</taxon>
        <taxon>Brassiceae</taxon>
        <taxon>Brassica</taxon>
    </lineage>
</organism>
<evidence type="ECO:0000313" key="1">
    <source>
        <dbReference type="EMBL" id="KAF2619279.1"/>
    </source>
</evidence>
<proteinExistence type="predicted"/>
<sequence length="270" mass="30397">MGTWLSTIGYIYSFRSHKGEAQIKEQCEEGARIGCAVSASNNCKPPWWRSLGGAVVDMREREKCEEREFKECLVAAKDKCSGFAKEKCSAAFLDARIAVETEVDGLIWLASMPEDSSWWLGQYVLAFRSLDSWAAAYKRCEAQIKEQCEEGARIGCAVSASNNCKPPWWRSLGGAVVDMREREKCEEREFKECLVAAKDKCSGFAKEKCSAAFLDARIAVETEVEGLIWLASMPEDSSWWLGSLVQARCKTNRRARDLLLKQQKQSHATY</sequence>
<accession>A0A8S9MPU4</accession>
<gene>
    <name evidence="1" type="ORF">F2Q68_00041958</name>
</gene>
<dbReference type="GO" id="GO:0009536">
    <property type="term" value="C:plastid"/>
    <property type="evidence" value="ECO:0007669"/>
    <property type="project" value="TreeGrafter"/>
</dbReference>